<reference evidence="5 6" key="1">
    <citation type="submission" date="2024-08" db="EMBL/GenBank/DDBJ databases">
        <title>Whole-genome sequencing of halo(alkali)philic microorganisms from hypersaline lakes.</title>
        <authorList>
            <person name="Sorokin D.Y."/>
            <person name="Merkel A.Y."/>
            <person name="Messina E."/>
            <person name="Yakimov M."/>
        </authorList>
    </citation>
    <scope>NUCLEOTIDE SEQUENCE [LARGE SCALE GENOMIC DNA]</scope>
    <source>
        <strain evidence="5 6">AB-hyl4</strain>
    </source>
</reference>
<keyword evidence="2 5" id="KW-0238">DNA-binding</keyword>
<evidence type="ECO:0000256" key="2">
    <source>
        <dbReference type="ARBA" id="ARBA00023125"/>
    </source>
</evidence>
<dbReference type="PANTHER" id="PTHR30146:SF153">
    <property type="entry name" value="LACTOSE OPERON REPRESSOR"/>
    <property type="match status" value="1"/>
</dbReference>
<feature type="domain" description="HTH lacI-type" evidence="4">
    <location>
        <begin position="2"/>
        <end position="56"/>
    </location>
</feature>
<dbReference type="Pfam" id="PF13377">
    <property type="entry name" value="Peripla_BP_3"/>
    <property type="match status" value="1"/>
</dbReference>
<dbReference type="InterPro" id="IPR010982">
    <property type="entry name" value="Lambda_DNA-bd_dom_sf"/>
</dbReference>
<dbReference type="CDD" id="cd01392">
    <property type="entry name" value="HTH_LacI"/>
    <property type="match status" value="1"/>
</dbReference>
<dbReference type="Gene3D" id="3.40.50.2300">
    <property type="match status" value="2"/>
</dbReference>
<dbReference type="CDD" id="cd06267">
    <property type="entry name" value="PBP1_LacI_sugar_binding-like"/>
    <property type="match status" value="1"/>
</dbReference>
<dbReference type="PANTHER" id="PTHR30146">
    <property type="entry name" value="LACI-RELATED TRANSCRIPTIONAL REPRESSOR"/>
    <property type="match status" value="1"/>
</dbReference>
<proteinExistence type="predicted"/>
<dbReference type="InterPro" id="IPR028082">
    <property type="entry name" value="Peripla_BP_I"/>
</dbReference>
<dbReference type="Gene3D" id="1.10.260.40">
    <property type="entry name" value="lambda repressor-like DNA-binding domains"/>
    <property type="match status" value="1"/>
</dbReference>
<keyword evidence="1" id="KW-0805">Transcription regulation</keyword>
<evidence type="ECO:0000313" key="5">
    <source>
        <dbReference type="EMBL" id="MFA9479978.1"/>
    </source>
</evidence>
<organism evidence="5 6">
    <name type="scientific">Natronomicrosphaera hydrolytica</name>
    <dbReference type="NCBI Taxonomy" id="3242702"/>
    <lineage>
        <taxon>Bacteria</taxon>
        <taxon>Pseudomonadati</taxon>
        <taxon>Planctomycetota</taxon>
        <taxon>Phycisphaerae</taxon>
        <taxon>Phycisphaerales</taxon>
        <taxon>Phycisphaeraceae</taxon>
        <taxon>Natronomicrosphaera</taxon>
    </lineage>
</organism>
<dbReference type="EMBL" id="JBGUBD010000013">
    <property type="protein sequence ID" value="MFA9479978.1"/>
    <property type="molecule type" value="Genomic_DNA"/>
</dbReference>
<dbReference type="RefSeq" id="WP_425346904.1">
    <property type="nucleotide sequence ID" value="NZ_JBGUBD010000013.1"/>
</dbReference>
<dbReference type="Proteomes" id="UP001575105">
    <property type="component" value="Unassembled WGS sequence"/>
</dbReference>
<comment type="caution">
    <text evidence="5">The sequence shown here is derived from an EMBL/GenBank/DDBJ whole genome shotgun (WGS) entry which is preliminary data.</text>
</comment>
<dbReference type="InterPro" id="IPR000843">
    <property type="entry name" value="HTH_LacI"/>
</dbReference>
<dbReference type="GO" id="GO:0003677">
    <property type="term" value="F:DNA binding"/>
    <property type="evidence" value="ECO:0007669"/>
    <property type="project" value="UniProtKB-KW"/>
</dbReference>
<keyword evidence="3" id="KW-0804">Transcription</keyword>
<accession>A0ABV4UBY4</accession>
<sequence length="345" mass="38793">MATIRDVARKANVSTGTVSMYLNGRDGISESKRKQIEKAIRKLGYQARKRGRPRAVQQTQSRNIAFMLFGTNLDSLGDIHALKRQFIVGIRDALMMRQVHLSLFLDGRPIQEDDLFQDMVEHGQFDGVIITGADPEESDLEWLRAMQVPVILLNRPTADRDISFVTIDNESASAKVADHFYGQGHRRMAIVDHAGTYAWIRGRREGFLNRVRELDAELVAKERLDPDGPASTCHEVCDNIIKSGATAVFVVNDGMAVKCIDTWHEQGLEIPRDLSVVGFDDLGYRSQNDLRLSSVTYDKQAIGEYAVQMLMEKIDRPNIVMSMGMHLQGEIVDYDTTSQPPKTAR</sequence>
<dbReference type="SMART" id="SM00354">
    <property type="entry name" value="HTH_LACI"/>
    <property type="match status" value="1"/>
</dbReference>
<evidence type="ECO:0000313" key="6">
    <source>
        <dbReference type="Proteomes" id="UP001575105"/>
    </source>
</evidence>
<dbReference type="SUPFAM" id="SSF53822">
    <property type="entry name" value="Periplasmic binding protein-like I"/>
    <property type="match status" value="1"/>
</dbReference>
<dbReference type="PROSITE" id="PS50932">
    <property type="entry name" value="HTH_LACI_2"/>
    <property type="match status" value="1"/>
</dbReference>
<keyword evidence="6" id="KW-1185">Reference proteome</keyword>
<dbReference type="PROSITE" id="PS00356">
    <property type="entry name" value="HTH_LACI_1"/>
    <property type="match status" value="1"/>
</dbReference>
<dbReference type="Pfam" id="PF00356">
    <property type="entry name" value="LacI"/>
    <property type="match status" value="1"/>
</dbReference>
<dbReference type="InterPro" id="IPR046335">
    <property type="entry name" value="LacI/GalR-like_sensor"/>
</dbReference>
<evidence type="ECO:0000256" key="1">
    <source>
        <dbReference type="ARBA" id="ARBA00023015"/>
    </source>
</evidence>
<protein>
    <submittedName>
        <fullName evidence="5">LacI family DNA-binding transcriptional regulator</fullName>
    </submittedName>
</protein>
<gene>
    <name evidence="5" type="ORF">ACERK3_16990</name>
</gene>
<evidence type="ECO:0000259" key="4">
    <source>
        <dbReference type="PROSITE" id="PS50932"/>
    </source>
</evidence>
<evidence type="ECO:0000256" key="3">
    <source>
        <dbReference type="ARBA" id="ARBA00023163"/>
    </source>
</evidence>
<name>A0ABV4UBY4_9BACT</name>
<dbReference type="SUPFAM" id="SSF47413">
    <property type="entry name" value="lambda repressor-like DNA-binding domains"/>
    <property type="match status" value="1"/>
</dbReference>